<proteinExistence type="predicted"/>
<name>A0A565AVU0_9BRAS</name>
<dbReference type="InterPro" id="IPR029058">
    <property type="entry name" value="AB_hydrolase_fold"/>
</dbReference>
<dbReference type="AlphaFoldDB" id="A0A565AVU0"/>
<dbReference type="GO" id="GO:0004806">
    <property type="term" value="F:triacylglycerol lipase activity"/>
    <property type="evidence" value="ECO:0007669"/>
    <property type="project" value="InterPro"/>
</dbReference>
<organism evidence="4 5">
    <name type="scientific">Arabis nemorensis</name>
    <dbReference type="NCBI Taxonomy" id="586526"/>
    <lineage>
        <taxon>Eukaryota</taxon>
        <taxon>Viridiplantae</taxon>
        <taxon>Streptophyta</taxon>
        <taxon>Embryophyta</taxon>
        <taxon>Tracheophyta</taxon>
        <taxon>Spermatophyta</taxon>
        <taxon>Magnoliopsida</taxon>
        <taxon>eudicotyledons</taxon>
        <taxon>Gunneridae</taxon>
        <taxon>Pentapetalae</taxon>
        <taxon>rosids</taxon>
        <taxon>malvids</taxon>
        <taxon>Brassicales</taxon>
        <taxon>Brassicaceae</taxon>
        <taxon>Arabideae</taxon>
        <taxon>Arabis</taxon>
    </lineage>
</organism>
<keyword evidence="1" id="KW-0378">Hydrolase</keyword>
<dbReference type="Proteomes" id="UP000489600">
    <property type="component" value="Unassembled WGS sequence"/>
</dbReference>
<gene>
    <name evidence="4" type="ORF">ANE_LOCUS3184</name>
</gene>
<dbReference type="FunFam" id="3.40.50.1820:FF:000736">
    <property type="entry name" value="Triacylglycerol lipase-like 1"/>
    <property type="match status" value="1"/>
</dbReference>
<dbReference type="InterPro" id="IPR002921">
    <property type="entry name" value="Fungal_lipase-type"/>
</dbReference>
<feature type="transmembrane region" description="Helical" evidence="2">
    <location>
        <begin position="54"/>
        <end position="73"/>
    </location>
</feature>
<dbReference type="SUPFAM" id="SSF53474">
    <property type="entry name" value="alpha/beta-Hydrolases"/>
    <property type="match status" value="1"/>
</dbReference>
<evidence type="ECO:0000313" key="5">
    <source>
        <dbReference type="Proteomes" id="UP000489600"/>
    </source>
</evidence>
<sequence length="480" mass="54896">MSQNDMKFCNSYFLVDPTKASVVDLLLLLFSPNLTSARFIDSPPHTLKSFRRSFASRWIIALAVFLQKILIFIRKPFAFIGSLLTYWPNLRTANGGFFKLILNLFTGKLVKPDESSATYTSFIGCSDRRVALDEKLTVGTIEYKSMLSIMASKIAYENKSFITSVVKNTWKMDFVGFYDFYSAYQEKNVTQAFVFKASTTNPNLIVVSFRGTEPFDVDDWCTDLDVSWYEMKNVGKVHAGFSRALGLQKNGWPKEIIPLGRQYAYYTIRQKLRDMLARDKNLKFILTGHSLGGALAALFPAVLAIHGEDELLEKLEGIYTFGQPRVGDAEFGEFMKDVVKKYGIEYERFVYNSDVVPRIPFDDKVLFSFKHYGSCNYFNSLYKGKVRGDAPYANYFSLLWLIPKLLIGLWEFIRSFIIQFWKGKEYKENWMMISLRVLGMIFPGGSNHFPLDYVNSTRLGGLARPPPTIPTPEEKIALIA</sequence>
<evidence type="ECO:0000256" key="2">
    <source>
        <dbReference type="SAM" id="Phobius"/>
    </source>
</evidence>
<keyword evidence="5" id="KW-1185">Reference proteome</keyword>
<feature type="domain" description="Fungal lipase-type" evidence="3">
    <location>
        <begin position="206"/>
        <end position="362"/>
    </location>
</feature>
<dbReference type="Pfam" id="PF01764">
    <property type="entry name" value="Lipase_3"/>
    <property type="match status" value="1"/>
</dbReference>
<dbReference type="OrthoDB" id="438440at2759"/>
<dbReference type="PANTHER" id="PTHR46086">
    <property type="entry name" value="ALPHA/BETA-HYDROLASES SUPERFAMILY PROTEIN"/>
    <property type="match status" value="1"/>
</dbReference>
<evidence type="ECO:0000313" key="4">
    <source>
        <dbReference type="EMBL" id="VVA92739.1"/>
    </source>
</evidence>
<evidence type="ECO:0000256" key="1">
    <source>
        <dbReference type="ARBA" id="ARBA00022801"/>
    </source>
</evidence>
<dbReference type="Gene3D" id="3.40.50.1820">
    <property type="entry name" value="alpha/beta hydrolase"/>
    <property type="match status" value="1"/>
</dbReference>
<dbReference type="GO" id="GO:0006629">
    <property type="term" value="P:lipid metabolic process"/>
    <property type="evidence" value="ECO:0007669"/>
    <property type="project" value="InterPro"/>
</dbReference>
<keyword evidence="2" id="KW-0472">Membrane</keyword>
<keyword evidence="2" id="KW-0812">Transmembrane</keyword>
<accession>A0A565AVU0</accession>
<evidence type="ECO:0000259" key="3">
    <source>
        <dbReference type="Pfam" id="PF01764"/>
    </source>
</evidence>
<dbReference type="CDD" id="cd00519">
    <property type="entry name" value="Lipase_3"/>
    <property type="match status" value="1"/>
</dbReference>
<comment type="caution">
    <text evidence="4">The sequence shown here is derived from an EMBL/GenBank/DDBJ whole genome shotgun (WGS) entry which is preliminary data.</text>
</comment>
<reference evidence="4" key="1">
    <citation type="submission" date="2019-07" db="EMBL/GenBank/DDBJ databases">
        <authorList>
            <person name="Dittberner H."/>
        </authorList>
    </citation>
    <scope>NUCLEOTIDE SEQUENCE [LARGE SCALE GENOMIC DNA]</scope>
</reference>
<keyword evidence="2" id="KW-1133">Transmembrane helix</keyword>
<dbReference type="EMBL" id="CABITT030000001">
    <property type="protein sequence ID" value="VVA92739.1"/>
    <property type="molecule type" value="Genomic_DNA"/>
</dbReference>
<dbReference type="PANTHER" id="PTHR46086:SF21">
    <property type="entry name" value="TRIACYLGLYCEROL LIPASE-LIKE 1"/>
    <property type="match status" value="1"/>
</dbReference>
<dbReference type="InterPro" id="IPR044819">
    <property type="entry name" value="OBL-like"/>
</dbReference>
<protein>
    <recommendedName>
        <fullName evidence="3">Fungal lipase-type domain-containing protein</fullName>
    </recommendedName>
</protein>